<sequence length="226" mass="25075">MVATAIAVARDDDDNAVRGHDDDDEDGDASDRVAAAATAPSLDDCHLTPLVLIYKLLLCPNVAVPEIVAHLRPLCWCAADFDPHHLLSVHRHCRHRCCNPYHYALYYSFGEFLPCSIFNDDGVRAARAVLRVRASVCLRERIRKEERMPKNERSSLVSLVCRPADQPAVGGLIFDAFARARARTRSRAHVVSRCARRLSFSLLSSIDGVIDFAVFVIVGVRNRALA</sequence>
<evidence type="ECO:0000313" key="2">
    <source>
        <dbReference type="EMBL" id="VDP07685.1"/>
    </source>
</evidence>
<keyword evidence="1" id="KW-1133">Transmembrane helix</keyword>
<dbReference type="AlphaFoldDB" id="A0A183IPP4"/>
<gene>
    <name evidence="2" type="ORF">SBAD_LOCUS5591</name>
</gene>
<evidence type="ECO:0000313" key="3">
    <source>
        <dbReference type="Proteomes" id="UP000270296"/>
    </source>
</evidence>
<protein>
    <submittedName>
        <fullName evidence="4">MH1 domain-containing protein</fullName>
    </submittedName>
</protein>
<accession>A0A183IPP4</accession>
<reference evidence="4" key="1">
    <citation type="submission" date="2016-06" db="UniProtKB">
        <authorList>
            <consortium name="WormBaseParasite"/>
        </authorList>
    </citation>
    <scope>IDENTIFICATION</scope>
</reference>
<feature type="transmembrane region" description="Helical" evidence="1">
    <location>
        <begin position="198"/>
        <end position="220"/>
    </location>
</feature>
<proteinExistence type="predicted"/>
<evidence type="ECO:0000313" key="4">
    <source>
        <dbReference type="WBParaSite" id="SBAD_0000581301-mRNA-1"/>
    </source>
</evidence>
<organism evidence="4">
    <name type="scientific">Soboliphyme baturini</name>
    <dbReference type="NCBI Taxonomy" id="241478"/>
    <lineage>
        <taxon>Eukaryota</taxon>
        <taxon>Metazoa</taxon>
        <taxon>Ecdysozoa</taxon>
        <taxon>Nematoda</taxon>
        <taxon>Enoplea</taxon>
        <taxon>Dorylaimia</taxon>
        <taxon>Dioctophymatida</taxon>
        <taxon>Dioctophymatoidea</taxon>
        <taxon>Soboliphymatidae</taxon>
        <taxon>Soboliphyme</taxon>
    </lineage>
</organism>
<dbReference type="Proteomes" id="UP000270296">
    <property type="component" value="Unassembled WGS sequence"/>
</dbReference>
<dbReference type="EMBL" id="UZAM01009099">
    <property type="protein sequence ID" value="VDP07685.1"/>
    <property type="molecule type" value="Genomic_DNA"/>
</dbReference>
<keyword evidence="1" id="KW-0472">Membrane</keyword>
<dbReference type="WBParaSite" id="SBAD_0000581301-mRNA-1">
    <property type="protein sequence ID" value="SBAD_0000581301-mRNA-1"/>
    <property type="gene ID" value="SBAD_0000581301"/>
</dbReference>
<name>A0A183IPP4_9BILA</name>
<keyword evidence="3" id="KW-1185">Reference proteome</keyword>
<reference evidence="2 3" key="2">
    <citation type="submission" date="2018-11" db="EMBL/GenBank/DDBJ databases">
        <authorList>
            <consortium name="Pathogen Informatics"/>
        </authorList>
    </citation>
    <scope>NUCLEOTIDE SEQUENCE [LARGE SCALE GENOMIC DNA]</scope>
</reference>
<keyword evidence="1" id="KW-0812">Transmembrane</keyword>
<evidence type="ECO:0000256" key="1">
    <source>
        <dbReference type="SAM" id="Phobius"/>
    </source>
</evidence>